<name>A0A317Z1Q3_STAPS</name>
<dbReference type="EMBL" id="QEIV01002754">
    <property type="protein sequence ID" value="PWZ92211.1"/>
    <property type="molecule type" value="Genomic_DNA"/>
</dbReference>
<sequence>YVPIDQSIPTNRIQHIIEKVSPQFLINTTDTPLNYEGVTEITVMFQLINLYLQTVSNIL</sequence>
<evidence type="ECO:0000313" key="1">
    <source>
        <dbReference type="EMBL" id="PWZ92211.1"/>
    </source>
</evidence>
<proteinExistence type="predicted"/>
<accession>A0A317Z1Q3</accession>
<organism evidence="1 2">
    <name type="scientific">Staphylococcus pseudintermedius</name>
    <dbReference type="NCBI Taxonomy" id="283734"/>
    <lineage>
        <taxon>Bacteria</taxon>
        <taxon>Bacillati</taxon>
        <taxon>Bacillota</taxon>
        <taxon>Bacilli</taxon>
        <taxon>Bacillales</taxon>
        <taxon>Staphylococcaceae</taxon>
        <taxon>Staphylococcus</taxon>
        <taxon>Staphylococcus intermedius group</taxon>
    </lineage>
</organism>
<protein>
    <submittedName>
        <fullName evidence="1">Uncharacterized protein</fullName>
    </submittedName>
</protein>
<feature type="non-terminal residue" evidence="1">
    <location>
        <position position="1"/>
    </location>
</feature>
<dbReference type="Proteomes" id="UP000246351">
    <property type="component" value="Unassembled WGS sequence"/>
</dbReference>
<dbReference type="AlphaFoldDB" id="A0A317Z1Q3"/>
<comment type="caution">
    <text evidence="1">The sequence shown here is derived from an EMBL/GenBank/DDBJ whole genome shotgun (WGS) entry which is preliminary data.</text>
</comment>
<reference evidence="1 2" key="1">
    <citation type="journal article" date="2018" name="Vet. Microbiol.">
        <title>Clonal diversity and geographic distribution of methicillin-resistant Staphylococcus pseudintermedius from Australian animals: Discovery of novel sequence types.</title>
        <authorList>
            <person name="Worthing K.A."/>
            <person name="Abraham S."/>
            <person name="Coombs G.W."/>
            <person name="Pang S."/>
            <person name="Saputra S."/>
            <person name="Jordan D."/>
            <person name="Trott D.J."/>
            <person name="Norris J.M."/>
        </authorList>
    </citation>
    <scope>NUCLEOTIDE SEQUENCE [LARGE SCALE GENOMIC DNA]</scope>
    <source>
        <strain evidence="1 2">ST71 3</strain>
    </source>
</reference>
<gene>
    <name evidence="1" type="ORF">DD924_20990</name>
</gene>
<evidence type="ECO:0000313" key="2">
    <source>
        <dbReference type="Proteomes" id="UP000246351"/>
    </source>
</evidence>